<evidence type="ECO:0000256" key="8">
    <source>
        <dbReference type="SAM" id="Phobius"/>
    </source>
</evidence>
<evidence type="ECO:0000256" key="7">
    <source>
        <dbReference type="RuleBase" id="RU000461"/>
    </source>
</evidence>
<keyword evidence="8" id="KW-1133">Transmembrane helix</keyword>
<evidence type="ECO:0000256" key="3">
    <source>
        <dbReference type="ARBA" id="ARBA00022723"/>
    </source>
</evidence>
<keyword evidence="6 7" id="KW-0503">Monooxygenase</keyword>
<dbReference type="InterPro" id="IPR002974">
    <property type="entry name" value="Cyt_P450_E_CYP52_ascomycetes"/>
</dbReference>
<evidence type="ECO:0000313" key="9">
    <source>
        <dbReference type="EMBL" id="PYH76752.1"/>
    </source>
</evidence>
<dbReference type="Gene3D" id="1.10.630.10">
    <property type="entry name" value="Cytochrome P450"/>
    <property type="match status" value="1"/>
</dbReference>
<accession>A0A319D9Z5</accession>
<dbReference type="InterPro" id="IPR047146">
    <property type="entry name" value="Cyt_P450_E_CYP52_fungi"/>
</dbReference>
<gene>
    <name evidence="9" type="ORF">BO82DRAFT_346294</name>
</gene>
<dbReference type="GO" id="GO:0020037">
    <property type="term" value="F:heme binding"/>
    <property type="evidence" value="ECO:0007669"/>
    <property type="project" value="InterPro"/>
</dbReference>
<name>A0A319D9Z5_9EURO</name>
<dbReference type="Pfam" id="PF00067">
    <property type="entry name" value="p450"/>
    <property type="match status" value="1"/>
</dbReference>
<keyword evidence="5 7" id="KW-0408">Iron</keyword>
<evidence type="ECO:0000256" key="1">
    <source>
        <dbReference type="ARBA" id="ARBA00001971"/>
    </source>
</evidence>
<comment type="similarity">
    <text evidence="2 7">Belongs to the cytochrome P450 family.</text>
</comment>
<organism evidence="9 10">
    <name type="scientific">Aspergillus uvarum CBS 121591</name>
    <dbReference type="NCBI Taxonomy" id="1448315"/>
    <lineage>
        <taxon>Eukaryota</taxon>
        <taxon>Fungi</taxon>
        <taxon>Dikarya</taxon>
        <taxon>Ascomycota</taxon>
        <taxon>Pezizomycotina</taxon>
        <taxon>Eurotiomycetes</taxon>
        <taxon>Eurotiomycetidae</taxon>
        <taxon>Eurotiales</taxon>
        <taxon>Aspergillaceae</taxon>
        <taxon>Aspergillus</taxon>
        <taxon>Aspergillus subgen. Circumdati</taxon>
    </lineage>
</organism>
<dbReference type="STRING" id="1448315.A0A319D9Z5"/>
<keyword evidence="7" id="KW-0349">Heme</keyword>
<keyword evidence="8" id="KW-0472">Membrane</keyword>
<dbReference type="PRINTS" id="PR01239">
    <property type="entry name" value="EP450IICYP52"/>
</dbReference>
<evidence type="ECO:0000256" key="5">
    <source>
        <dbReference type="ARBA" id="ARBA00023004"/>
    </source>
</evidence>
<dbReference type="InterPro" id="IPR036396">
    <property type="entry name" value="Cyt_P450_sf"/>
</dbReference>
<evidence type="ECO:0000256" key="6">
    <source>
        <dbReference type="ARBA" id="ARBA00023033"/>
    </source>
</evidence>
<evidence type="ECO:0000256" key="2">
    <source>
        <dbReference type="ARBA" id="ARBA00010617"/>
    </source>
</evidence>
<dbReference type="GO" id="GO:0005506">
    <property type="term" value="F:iron ion binding"/>
    <property type="evidence" value="ECO:0007669"/>
    <property type="project" value="InterPro"/>
</dbReference>
<evidence type="ECO:0000256" key="4">
    <source>
        <dbReference type="ARBA" id="ARBA00023002"/>
    </source>
</evidence>
<dbReference type="GO" id="GO:0016712">
    <property type="term" value="F:oxidoreductase activity, acting on paired donors, with incorporation or reduction of molecular oxygen, reduced flavin or flavoprotein as one donor, and incorporation of one atom of oxygen"/>
    <property type="evidence" value="ECO:0007669"/>
    <property type="project" value="InterPro"/>
</dbReference>
<dbReference type="PANTHER" id="PTHR24287">
    <property type="entry name" value="P450, PUTATIVE (EUROFUNG)-RELATED"/>
    <property type="match status" value="1"/>
</dbReference>
<dbReference type="VEuPathDB" id="FungiDB:BO82DRAFT_346294"/>
<dbReference type="InterPro" id="IPR001128">
    <property type="entry name" value="Cyt_P450"/>
</dbReference>
<keyword evidence="10" id="KW-1185">Reference proteome</keyword>
<dbReference type="PROSITE" id="PS00086">
    <property type="entry name" value="CYTOCHROME_P450"/>
    <property type="match status" value="1"/>
</dbReference>
<dbReference type="EMBL" id="KZ821751">
    <property type="protein sequence ID" value="PYH76752.1"/>
    <property type="molecule type" value="Genomic_DNA"/>
</dbReference>
<keyword evidence="8" id="KW-0812">Transmembrane</keyword>
<evidence type="ECO:0000313" key="10">
    <source>
        <dbReference type="Proteomes" id="UP000248340"/>
    </source>
</evidence>
<dbReference type="GeneID" id="37136488"/>
<keyword evidence="3 7" id="KW-0479">Metal-binding</keyword>
<proteinExistence type="inferred from homology"/>
<dbReference type="SUPFAM" id="SSF48264">
    <property type="entry name" value="Cytochrome P450"/>
    <property type="match status" value="1"/>
</dbReference>
<dbReference type="OrthoDB" id="1470350at2759"/>
<comment type="cofactor">
    <cofactor evidence="1">
        <name>heme</name>
        <dbReference type="ChEBI" id="CHEBI:30413"/>
    </cofactor>
</comment>
<dbReference type="AlphaFoldDB" id="A0A319D9Z5"/>
<reference evidence="9 10" key="1">
    <citation type="submission" date="2016-12" db="EMBL/GenBank/DDBJ databases">
        <title>The genomes of Aspergillus section Nigri reveals drivers in fungal speciation.</title>
        <authorList>
            <consortium name="DOE Joint Genome Institute"/>
            <person name="Vesth T.C."/>
            <person name="Nybo J."/>
            <person name="Theobald S."/>
            <person name="Brandl J."/>
            <person name="Frisvad J.C."/>
            <person name="Nielsen K.F."/>
            <person name="Lyhne E.K."/>
            <person name="Kogle M.E."/>
            <person name="Kuo A."/>
            <person name="Riley R."/>
            <person name="Clum A."/>
            <person name="Nolan M."/>
            <person name="Lipzen A."/>
            <person name="Salamov A."/>
            <person name="Henrissat B."/>
            <person name="Wiebenga A."/>
            <person name="De Vries R.P."/>
            <person name="Grigoriev I.V."/>
            <person name="Mortensen U.H."/>
            <person name="Andersen M.R."/>
            <person name="Baker S.E."/>
        </authorList>
    </citation>
    <scope>NUCLEOTIDE SEQUENCE [LARGE SCALE GENOMIC DNA]</scope>
    <source>
        <strain evidence="9 10">CBS 121591</strain>
    </source>
</reference>
<sequence>MLVQYHNLPVQSLPILLLCSGFLALLFRSFVRRASDLRKQRSWGCKSVPSRFQWEPFWGVDLVWTQWQALRGHYFIPWLSELHKGQPKTFQITFMGTRVVYTIEPENLKSLTAINWKDFAISPLRRYKNAGAAFANRGVNVVDGEDWVFSRALIKPFFMREVYADTERLRSYTDHLLRILPPDGETVNIQPYLQRWFLDVTTNFIFGAPMDALTHPERARVTWAMLDVLRGNRLRLQMYKVMNLIDWSWWLRAIKIVHAYMDEHLDRVYADIAERERRIAAGEDVGPERLDLLWYMAKHCPERAELRSQLSLLFVPNNDTTSIFTGNVVWHLARNPEAWAKVRAEVLAHGDAPLTFEALRGMKYLNACINETHRLNPNNVSQVRMCINDTTLPLGGGPDGKSPILIRKGDVVQVTKTVMQKDPLYFGEDVDAFKPERFVDQAHFWEFVPFGGGPRRCPAQMMVQTETAYILARLAQVYARIEPRDENPFVSVMRIGPSNKTGVLVALHKHK</sequence>
<keyword evidence="4 7" id="KW-0560">Oxidoreductase</keyword>
<dbReference type="Proteomes" id="UP000248340">
    <property type="component" value="Unassembled WGS sequence"/>
</dbReference>
<dbReference type="InterPro" id="IPR017972">
    <property type="entry name" value="Cyt_P450_CS"/>
</dbReference>
<dbReference type="PANTHER" id="PTHR24287:SF18">
    <property type="entry name" value="CYTOCHROME P450 MONOOXYGENASE APDE-RELATED"/>
    <property type="match status" value="1"/>
</dbReference>
<protein>
    <submittedName>
        <fullName evidence="9">Cytochrome P450</fullName>
    </submittedName>
</protein>
<feature type="transmembrane region" description="Helical" evidence="8">
    <location>
        <begin position="12"/>
        <end position="31"/>
    </location>
</feature>
<dbReference type="RefSeq" id="XP_025486952.1">
    <property type="nucleotide sequence ID" value="XM_025633747.1"/>
</dbReference>